<keyword evidence="2" id="KW-0812">Transmembrane</keyword>
<sequence>MSQKNCFNVRILLLKLSWAQLHIPFTRPAALLAIFAISFKTLCILFKYCRWIRRLQGSQALSRHFIVCFALTRFLRRELIWLQASLSMLFYLQYQRMSPWIITAYIFWNNLALVSTQLVNGQFYTPGLAISNAPAPGSQYSAGGAIGVSVDVSGNGRLPISASFPGSTLPTAFISLNIFLISSQTNTNVTVTSGTQFLEGEPGSTVKHLNFAIPSCLKTGDYNVSRVNGETFFSITPIPIFILNSQQDDKACDGSTEPEVQPQASSPPPEQPFLGAGFSLTTGFSQVNAPTNTLPGTQNTVTVTLTKTVVSEISTSITQTQTLTLADGSLSTVTTAIPTLLPTTVTTVFTTPSLSSFVPINSSSRILSNPLFLTLFTGCVCFALIQGI</sequence>
<dbReference type="OrthoDB" id="3267335at2759"/>
<keyword evidence="4" id="KW-1185">Reference proteome</keyword>
<dbReference type="Proteomes" id="UP000011668">
    <property type="component" value="Unassembled WGS sequence"/>
</dbReference>
<accession>L8WTS6</accession>
<dbReference type="AlphaFoldDB" id="L8WTS6"/>
<evidence type="ECO:0000256" key="1">
    <source>
        <dbReference type="SAM" id="MobiDB-lite"/>
    </source>
</evidence>
<protein>
    <submittedName>
        <fullName evidence="3">Uncharacterized protein</fullName>
    </submittedName>
</protein>
<evidence type="ECO:0000313" key="3">
    <source>
        <dbReference type="EMBL" id="ELU41380.1"/>
    </source>
</evidence>
<proteinExistence type="predicted"/>
<organism evidence="3 4">
    <name type="scientific">Thanatephorus cucumeris (strain AG1-IA)</name>
    <name type="common">Rice sheath blight fungus</name>
    <name type="synonym">Rhizoctonia solani</name>
    <dbReference type="NCBI Taxonomy" id="983506"/>
    <lineage>
        <taxon>Eukaryota</taxon>
        <taxon>Fungi</taxon>
        <taxon>Dikarya</taxon>
        <taxon>Basidiomycota</taxon>
        <taxon>Agaricomycotina</taxon>
        <taxon>Agaricomycetes</taxon>
        <taxon>Cantharellales</taxon>
        <taxon>Ceratobasidiaceae</taxon>
        <taxon>Rhizoctonia</taxon>
        <taxon>Rhizoctonia solani AG-1</taxon>
    </lineage>
</organism>
<dbReference type="HOGENOM" id="CLU_059778_0_0_1"/>
<keyword evidence="2" id="KW-1133">Transmembrane helix</keyword>
<feature type="region of interest" description="Disordered" evidence="1">
    <location>
        <begin position="249"/>
        <end position="272"/>
    </location>
</feature>
<feature type="transmembrane region" description="Helical" evidence="2">
    <location>
        <begin position="100"/>
        <end position="119"/>
    </location>
</feature>
<evidence type="ECO:0000256" key="2">
    <source>
        <dbReference type="SAM" id="Phobius"/>
    </source>
</evidence>
<evidence type="ECO:0000313" key="4">
    <source>
        <dbReference type="Proteomes" id="UP000011668"/>
    </source>
</evidence>
<dbReference type="EMBL" id="AFRT01001067">
    <property type="protein sequence ID" value="ELU41380.1"/>
    <property type="molecule type" value="Genomic_DNA"/>
</dbReference>
<gene>
    <name evidence="3" type="ORF">AG1IA_04588</name>
</gene>
<feature type="transmembrane region" description="Helical" evidence="2">
    <location>
        <begin position="29"/>
        <end position="49"/>
    </location>
</feature>
<name>L8WTS6_THACA</name>
<comment type="caution">
    <text evidence="3">The sequence shown here is derived from an EMBL/GenBank/DDBJ whole genome shotgun (WGS) entry which is preliminary data.</text>
</comment>
<feature type="transmembrane region" description="Helical" evidence="2">
    <location>
        <begin position="366"/>
        <end position="385"/>
    </location>
</feature>
<keyword evidence="2" id="KW-0472">Membrane</keyword>
<reference evidence="3 4" key="1">
    <citation type="journal article" date="2013" name="Nat. Commun.">
        <title>The evolution and pathogenic mechanisms of the rice sheath blight pathogen.</title>
        <authorList>
            <person name="Zheng A."/>
            <person name="Lin R."/>
            <person name="Xu L."/>
            <person name="Qin P."/>
            <person name="Tang C."/>
            <person name="Ai P."/>
            <person name="Zhang D."/>
            <person name="Liu Y."/>
            <person name="Sun Z."/>
            <person name="Feng H."/>
            <person name="Wang Y."/>
            <person name="Chen Y."/>
            <person name="Liang X."/>
            <person name="Fu R."/>
            <person name="Li Q."/>
            <person name="Zhang J."/>
            <person name="Yu X."/>
            <person name="Xie Z."/>
            <person name="Ding L."/>
            <person name="Guan P."/>
            <person name="Tang J."/>
            <person name="Liang Y."/>
            <person name="Wang S."/>
            <person name="Deng Q."/>
            <person name="Li S."/>
            <person name="Zhu J."/>
            <person name="Wang L."/>
            <person name="Liu H."/>
            <person name="Li P."/>
        </authorList>
    </citation>
    <scope>NUCLEOTIDE SEQUENCE [LARGE SCALE GENOMIC DNA]</scope>
    <source>
        <strain evidence="4">AG-1 IA</strain>
    </source>
</reference>
<dbReference type="STRING" id="983506.L8WTS6"/>